<organism evidence="3 4">
    <name type="scientific">Sphingomonas carotinifaciens</name>
    <dbReference type="NCBI Taxonomy" id="1166323"/>
    <lineage>
        <taxon>Bacteria</taxon>
        <taxon>Pseudomonadati</taxon>
        <taxon>Pseudomonadota</taxon>
        <taxon>Alphaproteobacteria</taxon>
        <taxon>Sphingomonadales</taxon>
        <taxon>Sphingomonadaceae</taxon>
        <taxon>Sphingomonas</taxon>
    </lineage>
</organism>
<sequence length="171" mass="18664">MSDPYVSSWLNAFSAEKRRQLAVDHSGVLAMRGSKELDRIVDIVRDHYQTAYAAISIIDRRSQILLAERGLGVEETPRSTAFCATTIQQDGEPLIVPDARADARFADFGSVQGDPFIRFYAGVPIADDAGLALGAVCVADTKPLTMAFDRALLVIMAHEVERTVSSLLPVR</sequence>
<dbReference type="Gene3D" id="3.30.450.40">
    <property type="match status" value="1"/>
</dbReference>
<keyword evidence="4" id="KW-1185">Reference proteome</keyword>
<accession>A0A1G7MJ60</accession>
<evidence type="ECO:0000313" key="5">
    <source>
        <dbReference type="Proteomes" id="UP000436801"/>
    </source>
</evidence>
<dbReference type="PANTHER" id="PTHR43102:SF2">
    <property type="entry name" value="GAF DOMAIN-CONTAINING PROTEIN"/>
    <property type="match status" value="1"/>
</dbReference>
<dbReference type="Proteomes" id="UP000323502">
    <property type="component" value="Unassembled WGS sequence"/>
</dbReference>
<feature type="domain" description="GAF" evidence="1">
    <location>
        <begin position="37"/>
        <end position="161"/>
    </location>
</feature>
<dbReference type="InterPro" id="IPR029016">
    <property type="entry name" value="GAF-like_dom_sf"/>
</dbReference>
<name>A0A1G7MJ60_9SPHN</name>
<reference evidence="2 5" key="2">
    <citation type="submission" date="2019-12" db="EMBL/GenBank/DDBJ databases">
        <authorList>
            <person name="Zheng J."/>
        </authorList>
    </citation>
    <scope>NUCLEOTIDE SEQUENCE [LARGE SCALE GENOMIC DNA]</scope>
    <source>
        <strain evidence="2 5">DSM 27347</strain>
    </source>
</reference>
<evidence type="ECO:0000313" key="2">
    <source>
        <dbReference type="EMBL" id="MWC42259.1"/>
    </source>
</evidence>
<dbReference type="EMBL" id="WSUT01000001">
    <property type="protein sequence ID" value="MWC42259.1"/>
    <property type="molecule type" value="Genomic_DNA"/>
</dbReference>
<dbReference type="SUPFAM" id="SSF55781">
    <property type="entry name" value="GAF domain-like"/>
    <property type="match status" value="1"/>
</dbReference>
<dbReference type="Pfam" id="PF01590">
    <property type="entry name" value="GAF"/>
    <property type="match status" value="1"/>
</dbReference>
<dbReference type="PANTHER" id="PTHR43102">
    <property type="entry name" value="SLR1143 PROTEIN"/>
    <property type="match status" value="1"/>
</dbReference>
<dbReference type="EMBL" id="FNBI01000004">
    <property type="protein sequence ID" value="SDF61815.1"/>
    <property type="molecule type" value="Genomic_DNA"/>
</dbReference>
<dbReference type="AlphaFoldDB" id="A0A1G7MJ60"/>
<protein>
    <submittedName>
        <fullName evidence="3">GAF domain-containing protein</fullName>
    </submittedName>
</protein>
<gene>
    <name evidence="2" type="ORF">GQR91_01105</name>
    <name evidence="3" type="ORF">SAMN05216557_104227</name>
</gene>
<dbReference type="Proteomes" id="UP000436801">
    <property type="component" value="Unassembled WGS sequence"/>
</dbReference>
<dbReference type="RefSeq" id="WP_149682559.1">
    <property type="nucleotide sequence ID" value="NZ_CP178398.1"/>
</dbReference>
<dbReference type="OrthoDB" id="9812260at2"/>
<proteinExistence type="predicted"/>
<evidence type="ECO:0000259" key="1">
    <source>
        <dbReference type="Pfam" id="PF01590"/>
    </source>
</evidence>
<reference evidence="3 4" key="1">
    <citation type="submission" date="2016-10" db="EMBL/GenBank/DDBJ databases">
        <authorList>
            <person name="Varghese N."/>
            <person name="Submissions S."/>
        </authorList>
    </citation>
    <scope>NUCLEOTIDE SEQUENCE [LARGE SCALE GENOMIC DNA]</scope>
    <source>
        <strain evidence="3 4">S7-754</strain>
    </source>
</reference>
<dbReference type="InterPro" id="IPR003018">
    <property type="entry name" value="GAF"/>
</dbReference>
<evidence type="ECO:0000313" key="4">
    <source>
        <dbReference type="Proteomes" id="UP000323502"/>
    </source>
</evidence>
<evidence type="ECO:0000313" key="3">
    <source>
        <dbReference type="EMBL" id="SDF61815.1"/>
    </source>
</evidence>